<protein>
    <recommendedName>
        <fullName evidence="1">Ferritin light chain</fullName>
    </recommendedName>
</protein>
<evidence type="ECO:0000313" key="6">
    <source>
        <dbReference type="Proteomes" id="UP000009136"/>
    </source>
</evidence>
<organism evidence="5 6">
    <name type="scientific">Bos taurus</name>
    <name type="common">Bovine</name>
    <dbReference type="NCBI Taxonomy" id="9913"/>
    <lineage>
        <taxon>Eukaryota</taxon>
        <taxon>Metazoa</taxon>
        <taxon>Chordata</taxon>
        <taxon>Craniata</taxon>
        <taxon>Vertebrata</taxon>
        <taxon>Euteleostomi</taxon>
        <taxon>Mammalia</taxon>
        <taxon>Eutheria</taxon>
        <taxon>Laurasiatheria</taxon>
        <taxon>Artiodactyla</taxon>
        <taxon>Ruminantia</taxon>
        <taxon>Pecora</taxon>
        <taxon>Bovidae</taxon>
        <taxon>Bovinae</taxon>
        <taxon>Bos</taxon>
    </lineage>
</organism>
<keyword evidence="6" id="KW-1185">Reference proteome</keyword>
<dbReference type="InterPro" id="IPR012347">
    <property type="entry name" value="Ferritin-like"/>
</dbReference>
<dbReference type="SUPFAM" id="SSF47240">
    <property type="entry name" value="Ferritin-like"/>
    <property type="match status" value="1"/>
</dbReference>
<dbReference type="Ensembl" id="ENSBTAT00000135882.1">
    <property type="protein sequence ID" value="ENSBTAP00000093204.1"/>
    <property type="gene ID" value="ENSBTAG00000069936.1"/>
</dbReference>
<comment type="subcellular location">
    <subcellularLocation>
        <location evidence="2">Autolysosome</location>
    </subcellularLocation>
</comment>
<reference evidence="5" key="1">
    <citation type="submission" date="2018-03" db="EMBL/GenBank/DDBJ databases">
        <title>ARS-UCD1.2.</title>
        <authorList>
            <person name="Rosen B.D."/>
            <person name="Bickhart D.M."/>
            <person name="Koren S."/>
            <person name="Schnabel R.D."/>
            <person name="Hall R."/>
            <person name="Zimin A."/>
            <person name="Dreischer C."/>
            <person name="Schultheiss S."/>
            <person name="Schroeder S.G."/>
            <person name="Elsik C.G."/>
            <person name="Couldrey C."/>
            <person name="Liu G.E."/>
            <person name="Van Tassell C.P."/>
            <person name="Phillippy A.M."/>
            <person name="Smith T.P.L."/>
            <person name="Medrano J.F."/>
        </authorList>
    </citation>
    <scope>NUCLEOTIDE SEQUENCE [LARGE SCALE GENOMIC DNA]</scope>
    <source>
        <strain evidence="5">Hereford</strain>
    </source>
</reference>
<evidence type="ECO:0000256" key="3">
    <source>
        <dbReference type="ARBA" id="ARBA00045578"/>
    </source>
</evidence>
<dbReference type="InterPro" id="IPR009078">
    <property type="entry name" value="Ferritin-like_SF"/>
</dbReference>
<evidence type="ECO:0000256" key="1">
    <source>
        <dbReference type="ARBA" id="ARBA00040044"/>
    </source>
</evidence>
<dbReference type="AlphaFoldDB" id="A0AAA9T9A8"/>
<dbReference type="GO" id="GO:0006826">
    <property type="term" value="P:iron ion transport"/>
    <property type="evidence" value="ECO:0007669"/>
    <property type="project" value="InterPro"/>
</dbReference>
<dbReference type="Proteomes" id="UP000009136">
    <property type="component" value="Chromosome 17"/>
</dbReference>
<reference evidence="5" key="3">
    <citation type="submission" date="2025-09" db="UniProtKB">
        <authorList>
            <consortium name="Ensembl"/>
        </authorList>
    </citation>
    <scope>IDENTIFICATION</scope>
    <source>
        <strain evidence="5">Hereford</strain>
    </source>
</reference>
<sequence length="183" mass="20287">NSLLPIIHVLLDSSTYSNEVEAIIRHRVNAHLRASYTYLSLGFFFDLHNVARGRLGHFFSPQNRAGAARGVRPLLSANQCCSCSLPFLNVLKPSQVIEWRETQPTVEVPVLTENNLKHTLVDRTSQVLPLQTPTSVTAGRTTHYGAGETYQEDGDQLTNLCRLAGSQARLGEDLVETLTCKKD</sequence>
<reference evidence="5" key="2">
    <citation type="submission" date="2025-08" db="UniProtKB">
        <authorList>
            <consortium name="Ensembl"/>
        </authorList>
    </citation>
    <scope>IDENTIFICATION</scope>
    <source>
        <strain evidence="5">Hereford</strain>
    </source>
</reference>
<dbReference type="GO" id="GO:0008199">
    <property type="term" value="F:ferric iron binding"/>
    <property type="evidence" value="ECO:0007669"/>
    <property type="project" value="InterPro"/>
</dbReference>
<dbReference type="GO" id="GO:0044754">
    <property type="term" value="C:autolysosome"/>
    <property type="evidence" value="ECO:0007669"/>
    <property type="project" value="UniProtKB-SubCell"/>
</dbReference>
<evidence type="ECO:0000256" key="2">
    <source>
        <dbReference type="ARBA" id="ARBA00044942"/>
    </source>
</evidence>
<comment type="subunit">
    <text evidence="4">Oligomer of 24 subunits. There are two types of subunits: L (light) chain and H (heavy) chain. The major chain can be light or heavy, depending on the species and tissue type. The functional molecule forms a roughly spherical shell with a diameter of 12 nm and contains a central cavity into which the insoluble mineral iron core is deposited. Interacts with NCOA4.</text>
</comment>
<name>A0AAA9T9A8_BOVIN</name>
<proteinExistence type="predicted"/>
<evidence type="ECO:0000256" key="4">
    <source>
        <dbReference type="ARBA" id="ARBA00047045"/>
    </source>
</evidence>
<evidence type="ECO:0000313" key="5">
    <source>
        <dbReference type="Ensembl" id="ENSBTAP00000093204.1"/>
    </source>
</evidence>
<dbReference type="Gene3D" id="1.20.1260.10">
    <property type="match status" value="1"/>
</dbReference>
<accession>A0AAA9T9A8</accession>
<comment type="function">
    <text evidence="3">Stores iron in a soluble, non-toxic, readily available form. Important for iron homeostasis. Iron is taken up in the ferrous form and deposited as ferric hydroxides after oxidation. Also plays a role in delivery of iron to cells. Mediates iron uptake in capsule cells of the developing kidney. Delivery to lysosomes by the cargo receptor NCOA4 for autophagic degradation and release or iron.</text>
</comment>
<dbReference type="GO" id="GO:0006879">
    <property type="term" value="P:intracellular iron ion homeostasis"/>
    <property type="evidence" value="ECO:0007669"/>
    <property type="project" value="InterPro"/>
</dbReference>
<dbReference type="PANTHER" id="PTHR11431">
    <property type="entry name" value="FERRITIN"/>
    <property type="match status" value="1"/>
</dbReference>
<dbReference type="InterPro" id="IPR001519">
    <property type="entry name" value="Ferritin"/>
</dbReference>
<dbReference type="PANTHER" id="PTHR11431:SF47">
    <property type="entry name" value="FERRITIN LIGHT CHAIN"/>
    <property type="match status" value="1"/>
</dbReference>